<feature type="domain" description="Acyl-CoA dehydrogenase/oxidase N-terminal" evidence="12">
    <location>
        <begin position="10"/>
        <end position="121"/>
    </location>
</feature>
<evidence type="ECO:0000313" key="14">
    <source>
        <dbReference type="Proteomes" id="UP000228751"/>
    </source>
</evidence>
<comment type="caution">
    <text evidence="13">The sequence shown here is derived from an EMBL/GenBank/DDBJ whole genome shotgun (WGS) entry which is preliminary data.</text>
</comment>
<dbReference type="InterPro" id="IPR036250">
    <property type="entry name" value="AcylCo_DH-like_C"/>
</dbReference>
<evidence type="ECO:0000259" key="12">
    <source>
        <dbReference type="Pfam" id="PF02771"/>
    </source>
</evidence>
<evidence type="ECO:0000259" key="10">
    <source>
        <dbReference type="Pfam" id="PF00441"/>
    </source>
</evidence>
<keyword evidence="4 9" id="KW-0274">FAD</keyword>
<proteinExistence type="inferred from homology"/>
<evidence type="ECO:0000256" key="7">
    <source>
        <dbReference type="ARBA" id="ARBA00068311"/>
    </source>
</evidence>
<dbReference type="PIRSF" id="PIRSF016578">
    <property type="entry name" value="HsaA"/>
    <property type="match status" value="1"/>
</dbReference>
<dbReference type="InterPro" id="IPR037069">
    <property type="entry name" value="AcylCoA_DH/ox_N_sf"/>
</dbReference>
<feature type="domain" description="Acyl-CoA dehydrogenase/oxidase C-terminal" evidence="10">
    <location>
        <begin position="231"/>
        <end position="377"/>
    </location>
</feature>
<keyword evidence="14" id="KW-1185">Reference proteome</keyword>
<evidence type="ECO:0000256" key="1">
    <source>
        <dbReference type="ARBA" id="ARBA00001974"/>
    </source>
</evidence>
<dbReference type="AlphaFoldDB" id="A0A2G4R9N6"/>
<dbReference type="InterPro" id="IPR006091">
    <property type="entry name" value="Acyl-CoA_Oxase/DH_mid-dom"/>
</dbReference>
<evidence type="ECO:0000256" key="2">
    <source>
        <dbReference type="ARBA" id="ARBA00009347"/>
    </source>
</evidence>
<gene>
    <name evidence="13" type="ORF">CSR02_12235</name>
</gene>
<keyword evidence="9" id="KW-0560">Oxidoreductase</keyword>
<comment type="catalytic activity">
    <reaction evidence="5">
        <text>3-sulfinopropanoyl-CoA + H2O = propanoyl-CoA + sulfite + H(+)</text>
        <dbReference type="Rhea" id="RHEA:41624"/>
        <dbReference type="ChEBI" id="CHEBI:15377"/>
        <dbReference type="ChEBI" id="CHEBI:15378"/>
        <dbReference type="ChEBI" id="CHEBI:17359"/>
        <dbReference type="ChEBI" id="CHEBI:57392"/>
        <dbReference type="ChEBI" id="CHEBI:78349"/>
        <dbReference type="EC" id="3.13.1.4"/>
    </reaction>
    <physiologicalReaction direction="left-to-right" evidence="5">
        <dbReference type="Rhea" id="RHEA:41625"/>
    </physiologicalReaction>
</comment>
<accession>A0A2G4R9N6</accession>
<protein>
    <recommendedName>
        <fullName evidence="7">3-sulfinopropanoyl-CoA desulfinase</fullName>
        <ecNumber evidence="6">3.13.1.4</ecNumber>
    </recommendedName>
    <alternativeName>
        <fullName evidence="8">3-sulfinopropionyl coenzyme A desulfinase</fullName>
    </alternativeName>
</protein>
<dbReference type="FunFam" id="1.20.140.10:FF:000004">
    <property type="entry name" value="Acyl-CoA dehydrogenase FadE25"/>
    <property type="match status" value="1"/>
</dbReference>
<dbReference type="PROSITE" id="PS00073">
    <property type="entry name" value="ACYL_COA_DH_2"/>
    <property type="match status" value="1"/>
</dbReference>
<dbReference type="Pfam" id="PF00441">
    <property type="entry name" value="Acyl-CoA_dh_1"/>
    <property type="match status" value="1"/>
</dbReference>
<evidence type="ECO:0000313" key="13">
    <source>
        <dbReference type="EMBL" id="PHY93293.1"/>
    </source>
</evidence>
<evidence type="ECO:0000256" key="3">
    <source>
        <dbReference type="ARBA" id="ARBA00022630"/>
    </source>
</evidence>
<evidence type="ECO:0000256" key="4">
    <source>
        <dbReference type="ARBA" id="ARBA00022827"/>
    </source>
</evidence>
<feature type="domain" description="Acyl-CoA oxidase/dehydrogenase middle" evidence="11">
    <location>
        <begin position="125"/>
        <end position="218"/>
    </location>
</feature>
<comment type="cofactor">
    <cofactor evidence="1 9">
        <name>FAD</name>
        <dbReference type="ChEBI" id="CHEBI:57692"/>
    </cofactor>
</comment>
<dbReference type="SUPFAM" id="SSF47203">
    <property type="entry name" value="Acyl-CoA dehydrogenase C-terminal domain-like"/>
    <property type="match status" value="1"/>
</dbReference>
<dbReference type="Proteomes" id="UP000228751">
    <property type="component" value="Unassembled WGS sequence"/>
</dbReference>
<dbReference type="OrthoDB" id="5510711at2"/>
<organism evidence="13 14">
    <name type="scientific">Acetobacter pomorum</name>
    <dbReference type="NCBI Taxonomy" id="65959"/>
    <lineage>
        <taxon>Bacteria</taxon>
        <taxon>Pseudomonadati</taxon>
        <taxon>Pseudomonadota</taxon>
        <taxon>Alphaproteobacteria</taxon>
        <taxon>Acetobacterales</taxon>
        <taxon>Acetobacteraceae</taxon>
        <taxon>Acetobacter</taxon>
    </lineage>
</organism>
<evidence type="ECO:0000256" key="6">
    <source>
        <dbReference type="ARBA" id="ARBA00066461"/>
    </source>
</evidence>
<dbReference type="InterPro" id="IPR046373">
    <property type="entry name" value="Acyl-CoA_Oxase/DH_mid-dom_sf"/>
</dbReference>
<dbReference type="Gene3D" id="1.10.540.10">
    <property type="entry name" value="Acyl-CoA dehydrogenase/oxidase, N-terminal domain"/>
    <property type="match status" value="1"/>
</dbReference>
<dbReference type="InterPro" id="IPR009075">
    <property type="entry name" value="AcylCo_DH/oxidase_C"/>
</dbReference>
<evidence type="ECO:0000256" key="9">
    <source>
        <dbReference type="RuleBase" id="RU362125"/>
    </source>
</evidence>
<dbReference type="InterPro" id="IPR006089">
    <property type="entry name" value="Acyl-CoA_DH_CS"/>
</dbReference>
<dbReference type="SUPFAM" id="SSF56645">
    <property type="entry name" value="Acyl-CoA dehydrogenase NM domain-like"/>
    <property type="match status" value="1"/>
</dbReference>
<evidence type="ECO:0000259" key="11">
    <source>
        <dbReference type="Pfam" id="PF02770"/>
    </source>
</evidence>
<dbReference type="EMBL" id="PEBQ01000150">
    <property type="protein sequence ID" value="PHY93293.1"/>
    <property type="molecule type" value="Genomic_DNA"/>
</dbReference>
<evidence type="ECO:0000256" key="5">
    <source>
        <dbReference type="ARBA" id="ARBA00052938"/>
    </source>
</evidence>
<reference evidence="13 14" key="1">
    <citation type="submission" date="2017-10" db="EMBL/GenBank/DDBJ databases">
        <title>Genomic analysis of the genus Acetobacter.</title>
        <authorList>
            <person name="Kim K.H."/>
            <person name="Chun B.H."/>
            <person name="Son A.R."/>
            <person name="Jeon C.O."/>
        </authorList>
    </citation>
    <scope>NUCLEOTIDE SEQUENCE [LARGE SCALE GENOMIC DNA]</scope>
    <source>
        <strain evidence="13 14">LHT 2458</strain>
    </source>
</reference>
<dbReference type="PANTHER" id="PTHR43884">
    <property type="entry name" value="ACYL-COA DEHYDROGENASE"/>
    <property type="match status" value="1"/>
</dbReference>
<dbReference type="EC" id="3.13.1.4" evidence="6"/>
<comment type="similarity">
    <text evidence="2 9">Belongs to the acyl-CoA dehydrogenase family.</text>
</comment>
<keyword evidence="3 9" id="KW-0285">Flavoprotein</keyword>
<dbReference type="GO" id="GO:0050660">
    <property type="term" value="F:flavin adenine dinucleotide binding"/>
    <property type="evidence" value="ECO:0007669"/>
    <property type="project" value="InterPro"/>
</dbReference>
<dbReference type="GO" id="GO:0003995">
    <property type="term" value="F:acyl-CoA dehydrogenase activity"/>
    <property type="evidence" value="ECO:0007669"/>
    <property type="project" value="InterPro"/>
</dbReference>
<name>A0A2G4R9N6_9PROT</name>
<evidence type="ECO:0000256" key="8">
    <source>
        <dbReference type="ARBA" id="ARBA00075603"/>
    </source>
</evidence>
<dbReference type="InterPro" id="IPR009100">
    <property type="entry name" value="AcylCoA_DH/oxidase_NM_dom_sf"/>
</dbReference>
<dbReference type="Pfam" id="PF02770">
    <property type="entry name" value="Acyl-CoA_dh_M"/>
    <property type="match status" value="1"/>
</dbReference>
<sequence length="381" mass="40824">MVFCTRVGLTDDDKILAEMLMRFSQEKLAPMAAILDRDNLSAACHLPALAELGLTGINVPEKFGGVALKPASIVLAISIIAQGCAATASMLGAHFLGTDALLLGGNDAQREQFLTPLAQGKGLAAFALTEPGCGSNPAELTTYAMREGDYYRIVGGKQFISNAEEARTIIVFAKTDKNLGNKGISAFILPRDTAGLVIDRAENLMGIRGGKAYALTLDCRVPASNLLGNEGDGFKLAMKVLDNSRLDVAATCLGIAQAAFACATEWTKARMVGGKPLNMRQGVQWTLADMGCQLEAAWGLTLQAAYLRACQQPFTMAASMAKLFASEMVNFVTDRALQLHGGYGYTQELPLERFVRDARIMRIYEGSSEIQRTVIGRLIAN</sequence>
<dbReference type="Gene3D" id="1.20.140.10">
    <property type="entry name" value="Butyryl-CoA Dehydrogenase, subunit A, domain 3"/>
    <property type="match status" value="1"/>
</dbReference>
<dbReference type="PANTHER" id="PTHR43884:SF12">
    <property type="entry name" value="ISOVALERYL-COA DEHYDROGENASE, MITOCHONDRIAL-RELATED"/>
    <property type="match status" value="1"/>
</dbReference>
<dbReference type="Pfam" id="PF02771">
    <property type="entry name" value="Acyl-CoA_dh_N"/>
    <property type="match status" value="1"/>
</dbReference>
<dbReference type="Gene3D" id="2.40.110.10">
    <property type="entry name" value="Butyryl-CoA Dehydrogenase, subunit A, domain 2"/>
    <property type="match status" value="1"/>
</dbReference>
<dbReference type="InterPro" id="IPR013786">
    <property type="entry name" value="AcylCoA_DH/ox_N"/>
</dbReference>